<keyword evidence="1" id="KW-0813">Transport</keyword>
<dbReference type="GeneID" id="19197828"/>
<evidence type="ECO:0000256" key="6">
    <source>
        <dbReference type="ARBA" id="ARBA00023136"/>
    </source>
</evidence>
<keyword evidence="2 7" id="KW-0812">Transmembrane</keyword>
<organism evidence="9 10">
    <name type="scientific">Cladophialophora psammophila CBS 110553</name>
    <dbReference type="NCBI Taxonomy" id="1182543"/>
    <lineage>
        <taxon>Eukaryota</taxon>
        <taxon>Fungi</taxon>
        <taxon>Dikarya</taxon>
        <taxon>Ascomycota</taxon>
        <taxon>Pezizomycotina</taxon>
        <taxon>Eurotiomycetes</taxon>
        <taxon>Chaetothyriomycetidae</taxon>
        <taxon>Chaetothyriales</taxon>
        <taxon>Herpotrichiellaceae</taxon>
        <taxon>Cladophialophora</taxon>
    </lineage>
</organism>
<dbReference type="Gene3D" id="1.20.1560.10">
    <property type="entry name" value="ABC transporter type 1, transmembrane domain"/>
    <property type="match status" value="1"/>
</dbReference>
<dbReference type="Gene3D" id="3.40.50.300">
    <property type="entry name" value="P-loop containing nucleotide triphosphate hydrolases"/>
    <property type="match status" value="1"/>
</dbReference>
<dbReference type="Proteomes" id="UP000019471">
    <property type="component" value="Unassembled WGS sequence"/>
</dbReference>
<dbReference type="GO" id="GO:0005524">
    <property type="term" value="F:ATP binding"/>
    <property type="evidence" value="ECO:0007669"/>
    <property type="project" value="UniProtKB-KW"/>
</dbReference>
<evidence type="ECO:0000256" key="5">
    <source>
        <dbReference type="ARBA" id="ARBA00022989"/>
    </source>
</evidence>
<dbReference type="InterPro" id="IPR027417">
    <property type="entry name" value="P-loop_NTPase"/>
</dbReference>
<dbReference type="OrthoDB" id="6500128at2759"/>
<evidence type="ECO:0000256" key="7">
    <source>
        <dbReference type="SAM" id="Phobius"/>
    </source>
</evidence>
<gene>
    <name evidence="9" type="ORF">A1O5_13144</name>
</gene>
<evidence type="ECO:0000256" key="3">
    <source>
        <dbReference type="ARBA" id="ARBA00022741"/>
    </source>
</evidence>
<keyword evidence="10" id="KW-1185">Reference proteome</keyword>
<reference evidence="9 10" key="1">
    <citation type="submission" date="2013-03" db="EMBL/GenBank/DDBJ databases">
        <title>The Genome Sequence of Cladophialophora psammophila CBS 110553.</title>
        <authorList>
            <consortium name="The Broad Institute Genomics Platform"/>
            <person name="Cuomo C."/>
            <person name="de Hoog S."/>
            <person name="Gorbushina A."/>
            <person name="Walker B."/>
            <person name="Young S.K."/>
            <person name="Zeng Q."/>
            <person name="Gargeya S."/>
            <person name="Fitzgerald M."/>
            <person name="Haas B."/>
            <person name="Abouelleil A."/>
            <person name="Allen A.W."/>
            <person name="Alvarado L."/>
            <person name="Arachchi H.M."/>
            <person name="Berlin A.M."/>
            <person name="Chapman S.B."/>
            <person name="Gainer-Dewar J."/>
            <person name="Goldberg J."/>
            <person name="Griggs A."/>
            <person name="Gujja S."/>
            <person name="Hansen M."/>
            <person name="Howarth C."/>
            <person name="Imamovic A."/>
            <person name="Ireland A."/>
            <person name="Larimer J."/>
            <person name="McCowan C."/>
            <person name="Murphy C."/>
            <person name="Pearson M."/>
            <person name="Poon T.W."/>
            <person name="Priest M."/>
            <person name="Roberts A."/>
            <person name="Saif S."/>
            <person name="Shea T."/>
            <person name="Sisk P."/>
            <person name="Sykes S."/>
            <person name="Wortman J."/>
            <person name="Nusbaum C."/>
            <person name="Birren B."/>
        </authorList>
    </citation>
    <scope>NUCLEOTIDE SEQUENCE [LARGE SCALE GENOMIC DNA]</scope>
    <source>
        <strain evidence="9 10">CBS 110553</strain>
    </source>
</reference>
<proteinExistence type="predicted"/>
<dbReference type="EMBL" id="AMGX01000043">
    <property type="protein sequence ID" value="EXJ53577.1"/>
    <property type="molecule type" value="Genomic_DNA"/>
</dbReference>
<dbReference type="AlphaFoldDB" id="W9VD90"/>
<evidence type="ECO:0000256" key="2">
    <source>
        <dbReference type="ARBA" id="ARBA00022692"/>
    </source>
</evidence>
<dbReference type="PANTHER" id="PTHR24223:SF399">
    <property type="entry name" value="ABC TRANSPORTER ATNG"/>
    <property type="match status" value="1"/>
</dbReference>
<dbReference type="InterPro" id="IPR050173">
    <property type="entry name" value="ABC_transporter_C-like"/>
</dbReference>
<dbReference type="PANTHER" id="PTHR24223">
    <property type="entry name" value="ATP-BINDING CASSETTE SUB-FAMILY C"/>
    <property type="match status" value="1"/>
</dbReference>
<keyword evidence="6 7" id="KW-0472">Membrane</keyword>
<evidence type="ECO:0000259" key="8">
    <source>
        <dbReference type="PROSITE" id="PS50929"/>
    </source>
</evidence>
<dbReference type="InterPro" id="IPR036640">
    <property type="entry name" value="ABC1_TM_sf"/>
</dbReference>
<sequence>MKGLSSIRSLHWEQQFTDRMIKKLDDSQIPYYLLYCAQRWLQLVLDLVIAALAMIVMILAVSLRTSTNPGSLSLSLNNILSFNDILSLLLQYWTQLEISLGSIARIREFTTHTPGEETPSIRAKVPLTWPDHGGIELHNLIAGYSASNRDLYDSTWIPMTFLWSILEKNGGLDTIVTSELLSPGEKQLFSLARAILRKDSSQEKKKHNGGKGVLLLDEVTGQLDTVTGKAVWRVIKDEFSGYTVLSAAGPHRLDSILDSDRIAVMEDGRLVDFDTPGALFARDSAFKKLYESSTGEEPWG</sequence>
<dbReference type="RefSeq" id="XP_007751901.1">
    <property type="nucleotide sequence ID" value="XM_007753711.1"/>
</dbReference>
<keyword evidence="5 7" id="KW-1133">Transmembrane helix</keyword>
<keyword evidence="4" id="KW-0067">ATP-binding</keyword>
<feature type="domain" description="ABC transmembrane type-1" evidence="8">
    <location>
        <begin position="1"/>
        <end position="97"/>
    </location>
</feature>
<dbReference type="eggNOG" id="KOG0054">
    <property type="taxonomic scope" value="Eukaryota"/>
</dbReference>
<dbReference type="HOGENOM" id="CLU_927509_0_0_1"/>
<evidence type="ECO:0000256" key="1">
    <source>
        <dbReference type="ARBA" id="ARBA00022448"/>
    </source>
</evidence>
<keyword evidence="3" id="KW-0547">Nucleotide-binding</keyword>
<dbReference type="STRING" id="1182543.W9VD90"/>
<evidence type="ECO:0000256" key="4">
    <source>
        <dbReference type="ARBA" id="ARBA00022840"/>
    </source>
</evidence>
<name>W9VD90_9EURO</name>
<feature type="transmembrane region" description="Helical" evidence="7">
    <location>
        <begin position="43"/>
        <end position="63"/>
    </location>
</feature>
<protein>
    <recommendedName>
        <fullName evidence="8">ABC transmembrane type-1 domain-containing protein</fullName>
    </recommendedName>
</protein>
<dbReference type="PROSITE" id="PS50929">
    <property type="entry name" value="ABC_TM1F"/>
    <property type="match status" value="1"/>
</dbReference>
<comment type="caution">
    <text evidence="9">The sequence shown here is derived from an EMBL/GenBank/DDBJ whole genome shotgun (WGS) entry which is preliminary data.</text>
</comment>
<dbReference type="GO" id="GO:0140359">
    <property type="term" value="F:ABC-type transporter activity"/>
    <property type="evidence" value="ECO:0007669"/>
    <property type="project" value="InterPro"/>
</dbReference>
<dbReference type="GO" id="GO:0016020">
    <property type="term" value="C:membrane"/>
    <property type="evidence" value="ECO:0007669"/>
    <property type="project" value="InterPro"/>
</dbReference>
<dbReference type="InterPro" id="IPR011527">
    <property type="entry name" value="ABC1_TM_dom"/>
</dbReference>
<evidence type="ECO:0000313" key="9">
    <source>
        <dbReference type="EMBL" id="EXJ53577.1"/>
    </source>
</evidence>
<dbReference type="SUPFAM" id="SSF52540">
    <property type="entry name" value="P-loop containing nucleoside triphosphate hydrolases"/>
    <property type="match status" value="1"/>
</dbReference>
<accession>W9VD90</accession>
<dbReference type="SUPFAM" id="SSF90123">
    <property type="entry name" value="ABC transporter transmembrane region"/>
    <property type="match status" value="1"/>
</dbReference>
<evidence type="ECO:0000313" key="10">
    <source>
        <dbReference type="Proteomes" id="UP000019471"/>
    </source>
</evidence>